<evidence type="ECO:0000313" key="3">
    <source>
        <dbReference type="EMBL" id="VUF16039.1"/>
    </source>
</evidence>
<dbReference type="EMBL" id="CABFVH010000087">
    <property type="protein sequence ID" value="VUF16039.1"/>
    <property type="molecule type" value="Genomic_DNA"/>
</dbReference>
<name>A0A564G679_9HYPH</name>
<reference evidence="2" key="2">
    <citation type="journal article" date="2021" name="Front. Microbiol.">
        <title>Comprehensive Comparative Genomics and Phenotyping of Methylobacterium Species.</title>
        <authorList>
            <person name="Alessa O."/>
            <person name="Ogura Y."/>
            <person name="Fujitani Y."/>
            <person name="Takami H."/>
            <person name="Hayashi T."/>
            <person name="Sahin N."/>
            <person name="Tani A."/>
        </authorList>
    </citation>
    <scope>NUCLEOTIDE SEQUENCE</scope>
    <source>
        <strain evidence="2">DSM 22415</strain>
    </source>
</reference>
<proteinExistence type="predicted"/>
<accession>A0A564G679</accession>
<evidence type="ECO:0000313" key="5">
    <source>
        <dbReference type="Proteomes" id="UP001055303"/>
    </source>
</evidence>
<keyword evidence="5" id="KW-1185">Reference proteome</keyword>
<gene>
    <name evidence="2" type="ORF">IFDJLNFL_3557</name>
    <name evidence="3" type="ORF">MTDSW087_05789</name>
</gene>
<dbReference type="Proteomes" id="UP000401717">
    <property type="component" value="Unassembled WGS sequence"/>
</dbReference>
<evidence type="ECO:0000256" key="1">
    <source>
        <dbReference type="SAM" id="MobiDB-lite"/>
    </source>
</evidence>
<reference evidence="2" key="3">
    <citation type="submission" date="2021-08" db="EMBL/GenBank/DDBJ databases">
        <authorList>
            <person name="Tani A."/>
            <person name="Ola A."/>
            <person name="Ogura Y."/>
            <person name="Katsura K."/>
            <person name="Hayashi T."/>
        </authorList>
    </citation>
    <scope>NUCLEOTIDE SEQUENCE</scope>
    <source>
        <strain evidence="2">DSM 22415</strain>
    </source>
</reference>
<evidence type="ECO:0000313" key="2">
    <source>
        <dbReference type="EMBL" id="GJD57650.1"/>
    </source>
</evidence>
<evidence type="ECO:0000313" key="4">
    <source>
        <dbReference type="Proteomes" id="UP000401717"/>
    </source>
</evidence>
<dbReference type="RefSeq" id="WP_144769149.1">
    <property type="nucleotide sequence ID" value="NZ_CABFVH010000087.1"/>
</dbReference>
<reference evidence="3 4" key="1">
    <citation type="submission" date="2019-06" db="EMBL/GenBank/DDBJ databases">
        <authorList>
            <person name="Rodrigo-Torres L."/>
            <person name="Arahal R. D."/>
            <person name="Lucena T."/>
        </authorList>
    </citation>
    <scope>NUCLEOTIDE SEQUENCE [LARGE SCALE GENOMIC DNA]</scope>
    <source>
        <strain evidence="3 4">SW08-7</strain>
    </source>
</reference>
<dbReference type="InterPro" id="IPR018777">
    <property type="entry name" value="Replication_initiator_prot_A"/>
</dbReference>
<protein>
    <submittedName>
        <fullName evidence="3">Uncharacterized protein</fullName>
    </submittedName>
</protein>
<dbReference type="EMBL" id="BPQI01000111">
    <property type="protein sequence ID" value="GJD57650.1"/>
    <property type="molecule type" value="Genomic_DNA"/>
</dbReference>
<dbReference type="Pfam" id="PF10134">
    <property type="entry name" value="RPA"/>
    <property type="match status" value="1"/>
</dbReference>
<feature type="region of interest" description="Disordered" evidence="1">
    <location>
        <begin position="274"/>
        <end position="298"/>
    </location>
</feature>
<dbReference type="OrthoDB" id="581589at2"/>
<dbReference type="AlphaFoldDB" id="A0A564G679"/>
<dbReference type="Proteomes" id="UP001055303">
    <property type="component" value="Unassembled WGS sequence"/>
</dbReference>
<sequence>MSDEDRALFDWERLAEPAIIAPPVPSPHRAPWPLYDVRALMERPFFSLASRERPTPIDYADPQGRCWLRAVPAAGGGVASIRDAELLILIASRLVHERPRGAAVPEVVDLNPRQLLQARGLSASGREYALLRAAFARLRGTRYTTNIGPDGKPGPERTFTLITEVGEGAGRGHLAVALGEWFHTAVAQRHLLSLTESYFGIAGNYERWLYRVARKHVGYQPSHYTTVATLWGKSGQGSPLPRFRHELRRIVRANALPDYQVFWLDRGKDEPRISMCPRPEMLDRQRRPAGNTARGERR</sequence>
<organism evidence="3 4">
    <name type="scientific">Methylobacterium dankookense</name>
    <dbReference type="NCBI Taxonomy" id="560405"/>
    <lineage>
        <taxon>Bacteria</taxon>
        <taxon>Pseudomonadati</taxon>
        <taxon>Pseudomonadota</taxon>
        <taxon>Alphaproteobacteria</taxon>
        <taxon>Hyphomicrobiales</taxon>
        <taxon>Methylobacteriaceae</taxon>
        <taxon>Methylobacterium</taxon>
    </lineage>
</organism>